<dbReference type="EMBL" id="FNJB01000001">
    <property type="protein sequence ID" value="SDN93480.1"/>
    <property type="molecule type" value="Genomic_DNA"/>
</dbReference>
<dbReference type="RefSeq" id="WP_091368919.1">
    <property type="nucleotide sequence ID" value="NZ_FNDV01000003.1"/>
</dbReference>
<dbReference type="Proteomes" id="UP000199651">
    <property type="component" value="Unassembled WGS sequence"/>
</dbReference>
<reference evidence="2" key="1">
    <citation type="submission" date="2016-10" db="EMBL/GenBank/DDBJ databases">
        <authorList>
            <person name="Varghese N."/>
            <person name="Submissions S."/>
        </authorList>
    </citation>
    <scope>NUCLEOTIDE SEQUENCE [LARGE SCALE GENOMIC DNA]</scope>
    <source>
        <strain evidence="2">IBRC-M 10655</strain>
    </source>
</reference>
<dbReference type="AlphaFoldDB" id="A0A1H0FFP0"/>
<evidence type="ECO:0000313" key="2">
    <source>
        <dbReference type="Proteomes" id="UP000199651"/>
    </source>
</evidence>
<gene>
    <name evidence="1" type="ORF">SAMN05192558_101355</name>
</gene>
<dbReference type="OrthoDB" id="3691757at2"/>
<accession>A0A1H0FFP0</accession>
<evidence type="ECO:0000313" key="1">
    <source>
        <dbReference type="EMBL" id="SDN93480.1"/>
    </source>
</evidence>
<dbReference type="STRING" id="504798.SAMN05421871_103515"/>
<name>A0A1H0FFP0_9PSEU</name>
<organism evidence="1 2">
    <name type="scientific">Actinokineospora alba</name>
    <dbReference type="NCBI Taxonomy" id="504798"/>
    <lineage>
        <taxon>Bacteria</taxon>
        <taxon>Bacillati</taxon>
        <taxon>Actinomycetota</taxon>
        <taxon>Actinomycetes</taxon>
        <taxon>Pseudonocardiales</taxon>
        <taxon>Pseudonocardiaceae</taxon>
        <taxon>Actinokineospora</taxon>
    </lineage>
</organism>
<proteinExistence type="predicted"/>
<protein>
    <submittedName>
        <fullName evidence="1">Uncharacterized protein</fullName>
    </submittedName>
</protein>
<sequence>MTDPSPSGEPTAVRLLFEYEGDEVRLLLQQPVDVAVSGFDLPREDVVGNHVEVRDANEEMLSRVPIRSGMDTSVEVFPEDPNEPITRTDVPRGQGAFTVVVPTTERADHVTVVRIPPTGDVAEAEAGAGDVVELGTFPLTGGAR</sequence>
<keyword evidence="2" id="KW-1185">Reference proteome</keyword>